<keyword evidence="3" id="KW-1185">Reference proteome</keyword>
<dbReference type="Proteomes" id="UP000663852">
    <property type="component" value="Unassembled WGS sequence"/>
</dbReference>
<organism evidence="2 3">
    <name type="scientific">Adineta ricciae</name>
    <name type="common">Rotifer</name>
    <dbReference type="NCBI Taxonomy" id="249248"/>
    <lineage>
        <taxon>Eukaryota</taxon>
        <taxon>Metazoa</taxon>
        <taxon>Spiralia</taxon>
        <taxon>Gnathifera</taxon>
        <taxon>Rotifera</taxon>
        <taxon>Eurotatoria</taxon>
        <taxon>Bdelloidea</taxon>
        <taxon>Adinetida</taxon>
        <taxon>Adinetidae</taxon>
        <taxon>Adineta</taxon>
    </lineage>
</organism>
<dbReference type="EMBL" id="CAJNOJ010000132">
    <property type="protein sequence ID" value="CAF1174579.1"/>
    <property type="molecule type" value="Genomic_DNA"/>
</dbReference>
<sequence>MVLASHRYDDCFMDYNDRDSSGSEDDDNDIVLDAKSVELALRSLSLPPERDHINVSEEDLPPYAIHLLATTYNHE</sequence>
<dbReference type="EMBL" id="CAJNOR010010303">
    <property type="protein sequence ID" value="CAF1652732.1"/>
    <property type="molecule type" value="Genomic_DNA"/>
</dbReference>
<accession>A0A816F0F3</accession>
<protein>
    <submittedName>
        <fullName evidence="2">Uncharacterized protein</fullName>
    </submittedName>
</protein>
<evidence type="ECO:0000313" key="2">
    <source>
        <dbReference type="EMBL" id="CAF1652732.1"/>
    </source>
</evidence>
<dbReference type="AlphaFoldDB" id="A0A816F0F3"/>
<name>A0A816F0F3_ADIRI</name>
<dbReference type="Proteomes" id="UP000663828">
    <property type="component" value="Unassembled WGS sequence"/>
</dbReference>
<evidence type="ECO:0000313" key="1">
    <source>
        <dbReference type="EMBL" id="CAF1174579.1"/>
    </source>
</evidence>
<gene>
    <name evidence="1" type="ORF">EDS130_LOCUS23889</name>
    <name evidence="2" type="ORF">XAT740_LOCUS55309</name>
</gene>
<reference evidence="2" key="1">
    <citation type="submission" date="2021-02" db="EMBL/GenBank/DDBJ databases">
        <authorList>
            <person name="Nowell W R."/>
        </authorList>
    </citation>
    <scope>NUCLEOTIDE SEQUENCE</scope>
</reference>
<comment type="caution">
    <text evidence="2">The sequence shown here is derived from an EMBL/GenBank/DDBJ whole genome shotgun (WGS) entry which is preliminary data.</text>
</comment>
<dbReference type="OrthoDB" id="117690at2759"/>
<evidence type="ECO:0000313" key="3">
    <source>
        <dbReference type="Proteomes" id="UP000663828"/>
    </source>
</evidence>
<proteinExistence type="predicted"/>